<feature type="compositionally biased region" description="Acidic residues" evidence="1">
    <location>
        <begin position="344"/>
        <end position="353"/>
    </location>
</feature>
<dbReference type="AlphaFoldDB" id="A0A6G1HJI0"/>
<dbReference type="EMBL" id="ML996709">
    <property type="protein sequence ID" value="KAF2396019.1"/>
    <property type="molecule type" value="Genomic_DNA"/>
</dbReference>
<feature type="non-terminal residue" evidence="2">
    <location>
        <position position="366"/>
    </location>
</feature>
<reference evidence="2" key="1">
    <citation type="journal article" date="2020" name="Stud. Mycol.">
        <title>101 Dothideomycetes genomes: a test case for predicting lifestyles and emergence of pathogens.</title>
        <authorList>
            <person name="Haridas S."/>
            <person name="Albert R."/>
            <person name="Binder M."/>
            <person name="Bloem J."/>
            <person name="Labutti K."/>
            <person name="Salamov A."/>
            <person name="Andreopoulos B."/>
            <person name="Baker S."/>
            <person name="Barry K."/>
            <person name="Bills G."/>
            <person name="Bluhm B."/>
            <person name="Cannon C."/>
            <person name="Castanera R."/>
            <person name="Culley D."/>
            <person name="Daum C."/>
            <person name="Ezra D."/>
            <person name="Gonzalez J."/>
            <person name="Henrissat B."/>
            <person name="Kuo A."/>
            <person name="Liang C."/>
            <person name="Lipzen A."/>
            <person name="Lutzoni F."/>
            <person name="Magnuson J."/>
            <person name="Mondo S."/>
            <person name="Nolan M."/>
            <person name="Ohm R."/>
            <person name="Pangilinan J."/>
            <person name="Park H.-J."/>
            <person name="Ramirez L."/>
            <person name="Alfaro M."/>
            <person name="Sun H."/>
            <person name="Tritt A."/>
            <person name="Yoshinaga Y."/>
            <person name="Zwiers L.-H."/>
            <person name="Turgeon B."/>
            <person name="Goodwin S."/>
            <person name="Spatafora J."/>
            <person name="Crous P."/>
            <person name="Grigoriev I."/>
        </authorList>
    </citation>
    <scope>NUCLEOTIDE SEQUENCE</scope>
    <source>
        <strain evidence="2">CBS 262.69</strain>
    </source>
</reference>
<evidence type="ECO:0000313" key="3">
    <source>
        <dbReference type="Proteomes" id="UP000799640"/>
    </source>
</evidence>
<dbReference type="GO" id="GO:0005811">
    <property type="term" value="C:lipid droplet"/>
    <property type="evidence" value="ECO:0007669"/>
    <property type="project" value="TreeGrafter"/>
</dbReference>
<evidence type="ECO:0000256" key="1">
    <source>
        <dbReference type="SAM" id="MobiDB-lite"/>
    </source>
</evidence>
<protein>
    <recommendedName>
        <fullName evidence="4">DUF4484 domain-containing protein</fullName>
    </recommendedName>
</protein>
<dbReference type="OrthoDB" id="2152680at2759"/>
<dbReference type="PANTHER" id="PTHR28153:SF1">
    <property type="entry name" value="DUF4484 DOMAIN-CONTAINING PROTEIN"/>
    <property type="match status" value="1"/>
</dbReference>
<evidence type="ECO:0008006" key="4">
    <source>
        <dbReference type="Google" id="ProtNLM"/>
    </source>
</evidence>
<name>A0A6G1HJI0_9PEZI</name>
<evidence type="ECO:0000313" key="2">
    <source>
        <dbReference type="EMBL" id="KAF2396019.1"/>
    </source>
</evidence>
<feature type="region of interest" description="Disordered" evidence="1">
    <location>
        <begin position="336"/>
        <end position="366"/>
    </location>
</feature>
<dbReference type="PANTHER" id="PTHR28153">
    <property type="entry name" value="PROTEIN, PUTATIVE-RELATED"/>
    <property type="match status" value="1"/>
</dbReference>
<feature type="region of interest" description="Disordered" evidence="1">
    <location>
        <begin position="139"/>
        <end position="158"/>
    </location>
</feature>
<keyword evidence="3" id="KW-1185">Reference proteome</keyword>
<dbReference type="InterPro" id="IPR018626">
    <property type="entry name" value="LCHN/Anr2"/>
</dbReference>
<proteinExistence type="predicted"/>
<dbReference type="Proteomes" id="UP000799640">
    <property type="component" value="Unassembled WGS sequence"/>
</dbReference>
<organism evidence="2 3">
    <name type="scientific">Trichodelitschia bisporula</name>
    <dbReference type="NCBI Taxonomy" id="703511"/>
    <lineage>
        <taxon>Eukaryota</taxon>
        <taxon>Fungi</taxon>
        <taxon>Dikarya</taxon>
        <taxon>Ascomycota</taxon>
        <taxon>Pezizomycotina</taxon>
        <taxon>Dothideomycetes</taxon>
        <taxon>Dothideomycetes incertae sedis</taxon>
        <taxon>Phaeotrichales</taxon>
        <taxon>Phaeotrichaceae</taxon>
        <taxon>Trichodelitschia</taxon>
    </lineage>
</organism>
<accession>A0A6G1HJI0</accession>
<sequence length="366" mass="40180">MSSTSLPLRVGPPPPLAALFLIKFDVKIGYTIAWKRALDGITLDNTVEFKSLPSGLHHVQSDRVYFVHDAFAGLSAFAQRKASDAQRGAEFAAVGVLVRLNDGRVGRAWEHAAALERLVQRVISGEGVGELEEYWEGHKEEAAGEGEGEDENGVKPPRHSRALSAATVPDATLAPDHPVRSIRAYLDTFGPLVYPLWRAALLRKRILFMTAPPVRASCEYVYDLSILSSLPASLSPLLPQPTPPRLTPLFALGIHDIPLLSDPEMTSWAACSTDEILALKAGLYDLLVEMPPQRYVPSRTGRRRVWPVLKAAGTGARILATQRDWRAWKALREALGPAGGWDDRGEDQEGEEEPLLRARHGAEEED</sequence>
<dbReference type="InterPro" id="IPR053056">
    <property type="entry name" value="Lipid_Metab_Assoc_Protein"/>
</dbReference>
<gene>
    <name evidence="2" type="ORF">EJ06DRAFT_500913</name>
</gene>
<dbReference type="Pfam" id="PF09804">
    <property type="entry name" value="DENND11"/>
    <property type="match status" value="1"/>
</dbReference>
<feature type="compositionally biased region" description="Basic and acidic residues" evidence="1">
    <location>
        <begin position="354"/>
        <end position="366"/>
    </location>
</feature>